<evidence type="ECO:0000256" key="4">
    <source>
        <dbReference type="HAMAP-Rule" id="MF_00929"/>
    </source>
</evidence>
<dbReference type="SUPFAM" id="SSF48208">
    <property type="entry name" value="Six-hairpin glycosidases"/>
    <property type="match status" value="1"/>
</dbReference>
<proteinExistence type="inferred from homology"/>
<dbReference type="HAMAP" id="MF_00929">
    <property type="entry name" value="Cellobiose_2_epim"/>
    <property type="match status" value="1"/>
</dbReference>
<reference evidence="5 6" key="1">
    <citation type="submission" date="2014-11" db="EMBL/GenBank/DDBJ databases">
        <title>Draft Genome Sequences of Paenibacillus polymyxa NRRL B-30509 and Paenibacillus terrae NRRL B-30644, Strains from a Poultry Environment that Produce Tridecaptin A and Paenicidins.</title>
        <authorList>
            <person name="van Belkum M.J."/>
            <person name="Lohans C.T."/>
            <person name="Vederas J.C."/>
        </authorList>
    </citation>
    <scope>NUCLEOTIDE SEQUENCE [LARGE SCALE GENOMIC DNA]</scope>
    <source>
        <strain evidence="5 6">NRRL B-30644</strain>
    </source>
</reference>
<name>A0A0D7X8N0_9BACL</name>
<accession>A0A0D7X8N0</accession>
<evidence type="ECO:0000256" key="3">
    <source>
        <dbReference type="ARBA" id="ARBA00023235"/>
    </source>
</evidence>
<dbReference type="EC" id="5.1.3.11" evidence="4"/>
<comment type="similarity">
    <text evidence="2">Belongs to the N-acylglucosamine 2-epimerase family.</text>
</comment>
<dbReference type="InterPro" id="IPR008928">
    <property type="entry name" value="6-hairpin_glycosidase_sf"/>
</dbReference>
<dbReference type="OrthoDB" id="5141876at2"/>
<dbReference type="Proteomes" id="UP000032534">
    <property type="component" value="Unassembled WGS sequence"/>
</dbReference>
<comment type="catalytic activity">
    <reaction evidence="1 4">
        <text>D-cellobiose = beta-D-glucosyl-(1-&gt;4)-D-mannopyranose</text>
        <dbReference type="Rhea" id="RHEA:23384"/>
        <dbReference type="ChEBI" id="CHEBI:17057"/>
        <dbReference type="ChEBI" id="CHEBI:47931"/>
        <dbReference type="EC" id="5.1.3.11"/>
    </reaction>
</comment>
<sequence>MDTLLHEIRQEWKDHILPFWLRLKDEAHGGFYGEVDVDLHIHTKADKGGIATARLLWSFSAAARVTGERIYKDAARHAFLFLQEHLIDPVYGGMYWMADHTGRPADTCKHVYAQAFAIYALSEYARATGDPDALPLAKELFHLLEQKGYDRTRQAYGEQFDRMWNTQPNELLSENGVTAHITMNTHIHVLEAYTQLLRVWPDESVRDALVNVLDILYSRVYDASTRRLGVFFDSDWRSLLDLTSYGHDIEASWLIEEAMNVLGHHPPEYVDMVVDIAHAVAERAVQPDGSLINEREGDRVDTSRIWWVQAEGIVGFYNAYQRTQDERFLQIVRDLWAYTRQYIVDPRPGGEWFWSVQADGKPDPKEVAGPWKCPYHNSRFCIEMLERMGTK</sequence>
<comment type="similarity">
    <text evidence="4">Belongs to the cellobiose 2-epimerase family.</text>
</comment>
<keyword evidence="6" id="KW-1185">Reference proteome</keyword>
<dbReference type="EMBL" id="JTHP01000001">
    <property type="protein sequence ID" value="KJD47504.1"/>
    <property type="molecule type" value="Genomic_DNA"/>
</dbReference>
<evidence type="ECO:0000256" key="1">
    <source>
        <dbReference type="ARBA" id="ARBA00001470"/>
    </source>
</evidence>
<dbReference type="Gene3D" id="1.50.10.10">
    <property type="match status" value="1"/>
</dbReference>
<keyword evidence="3 4" id="KW-0413">Isomerase</keyword>
<dbReference type="Pfam" id="PF07221">
    <property type="entry name" value="GlcNAc_2-epim"/>
    <property type="match status" value="1"/>
</dbReference>
<dbReference type="RefSeq" id="WP_044644296.1">
    <property type="nucleotide sequence ID" value="NZ_JTHP01000001.1"/>
</dbReference>
<dbReference type="PANTHER" id="PTHR15108">
    <property type="entry name" value="N-ACYLGLUCOSAMINE-2-EPIMERASE"/>
    <property type="match status" value="1"/>
</dbReference>
<dbReference type="InterPro" id="IPR012341">
    <property type="entry name" value="6hp_glycosidase-like_sf"/>
</dbReference>
<comment type="function">
    <text evidence="4">Catalyzes the reversible epimerization of cellobiose to 4-O-beta-D-glucopyranosyl-D-mannose (Glc-Man).</text>
</comment>
<gene>
    <name evidence="5" type="ORF">QD47_00700</name>
</gene>
<dbReference type="PATRIC" id="fig|159743.3.peg.165"/>
<dbReference type="AlphaFoldDB" id="A0A0D7X8N0"/>
<comment type="caution">
    <text evidence="5">The sequence shown here is derived from an EMBL/GenBank/DDBJ whole genome shotgun (WGS) entry which is preliminary data.</text>
</comment>
<organism evidence="5 6">
    <name type="scientific">Paenibacillus terrae</name>
    <dbReference type="NCBI Taxonomy" id="159743"/>
    <lineage>
        <taxon>Bacteria</taxon>
        <taxon>Bacillati</taxon>
        <taxon>Bacillota</taxon>
        <taxon>Bacilli</taxon>
        <taxon>Bacillales</taxon>
        <taxon>Paenibacillaceae</taxon>
        <taxon>Paenibacillus</taxon>
    </lineage>
</organism>
<dbReference type="GO" id="GO:0005975">
    <property type="term" value="P:carbohydrate metabolic process"/>
    <property type="evidence" value="ECO:0007669"/>
    <property type="project" value="InterPro"/>
</dbReference>
<dbReference type="InterPro" id="IPR028584">
    <property type="entry name" value="Cellobiose_2_epim"/>
</dbReference>
<evidence type="ECO:0000256" key="2">
    <source>
        <dbReference type="ARBA" id="ARBA00008558"/>
    </source>
</evidence>
<dbReference type="InterPro" id="IPR010819">
    <property type="entry name" value="AGE/CE"/>
</dbReference>
<dbReference type="GO" id="GO:0047736">
    <property type="term" value="F:cellobiose epimerase activity"/>
    <property type="evidence" value="ECO:0007669"/>
    <property type="project" value="UniProtKB-UniRule"/>
</dbReference>
<evidence type="ECO:0000313" key="6">
    <source>
        <dbReference type="Proteomes" id="UP000032534"/>
    </source>
</evidence>
<protein>
    <recommendedName>
        <fullName evidence="4">Cellobiose 2-epimerase</fullName>
        <shortName evidence="4">CE</shortName>
        <ecNumber evidence="4">5.1.3.11</ecNumber>
    </recommendedName>
</protein>
<evidence type="ECO:0000313" key="5">
    <source>
        <dbReference type="EMBL" id="KJD47504.1"/>
    </source>
</evidence>